<organism evidence="4 5">
    <name type="scientific">Mesorhabditis spiculigera</name>
    <dbReference type="NCBI Taxonomy" id="96644"/>
    <lineage>
        <taxon>Eukaryota</taxon>
        <taxon>Metazoa</taxon>
        <taxon>Ecdysozoa</taxon>
        <taxon>Nematoda</taxon>
        <taxon>Chromadorea</taxon>
        <taxon>Rhabditida</taxon>
        <taxon>Rhabditina</taxon>
        <taxon>Rhabditomorpha</taxon>
        <taxon>Rhabditoidea</taxon>
        <taxon>Rhabditidae</taxon>
        <taxon>Mesorhabditinae</taxon>
        <taxon>Mesorhabditis</taxon>
    </lineage>
</organism>
<evidence type="ECO:0000313" key="4">
    <source>
        <dbReference type="EMBL" id="CAJ0581433.1"/>
    </source>
</evidence>
<evidence type="ECO:0000313" key="5">
    <source>
        <dbReference type="Proteomes" id="UP001177023"/>
    </source>
</evidence>
<dbReference type="Pfam" id="PF00339">
    <property type="entry name" value="Arrestin_N"/>
    <property type="match status" value="1"/>
</dbReference>
<dbReference type="InterPro" id="IPR011022">
    <property type="entry name" value="Arrestin_C-like"/>
</dbReference>
<dbReference type="SMART" id="SM01017">
    <property type="entry name" value="Arrestin_C"/>
    <property type="match status" value="2"/>
</dbReference>
<dbReference type="InterPro" id="IPR011021">
    <property type="entry name" value="Arrestin-like_N"/>
</dbReference>
<dbReference type="EMBL" id="CATQJA010002663">
    <property type="protein sequence ID" value="CAJ0581433.1"/>
    <property type="molecule type" value="Genomic_DNA"/>
</dbReference>
<dbReference type="Pfam" id="PF02752">
    <property type="entry name" value="Arrestin_C"/>
    <property type="match status" value="1"/>
</dbReference>
<feature type="non-terminal residue" evidence="4">
    <location>
        <position position="438"/>
    </location>
</feature>
<proteinExistence type="inferred from homology"/>
<keyword evidence="5" id="KW-1185">Reference proteome</keyword>
<comment type="similarity">
    <text evidence="1">Belongs to the arrestin family.</text>
</comment>
<dbReference type="GO" id="GO:0005737">
    <property type="term" value="C:cytoplasm"/>
    <property type="evidence" value="ECO:0007669"/>
    <property type="project" value="TreeGrafter"/>
</dbReference>
<dbReference type="InterPro" id="IPR014752">
    <property type="entry name" value="Arrestin-like_C"/>
</dbReference>
<accession>A0AA36G805</accession>
<name>A0AA36G805_9BILA</name>
<dbReference type="AlphaFoldDB" id="A0AA36G805"/>
<sequence length="438" mass="48319">MFAPGCSRLGGRSCSVFAPPNIRSDIGMQRPLLLNGNPGQSTVAAYKMEIILDGSIYKPGDTVSGTIYLDLMKHMACDIITVKMFGQIRVYWVEESTTTYALRQTTPYEQKRTLVDRSVELWKSSDSAMVHRPTLDEIRDFASSNKIRAPLKRSDEEKAGFSAGRHQLEFSLDLPKAGLLSTFESRDSAGSVQYWVEVVAHFGNRPMIKRKVLFPVVVDVDLNLNPELANPALEKTSFRTSSGHVDVTMSIPKTGFTPAEPIEAEISVVNGSKKSIKYCTLNILQRHSCIAQEPSVAVKETVYNTPGFAMPMEKIKAGASHTYQTNGRFRVPALPLAATVPDFLVVEYFLQLVLGYERGKRGASFGYLQIPIQIGTRPIRDGSEPGGEDPFEDGTHPSAPPSDIPPVYGTYEFANDSAHPPSYEEITALPSKTDLKFM</sequence>
<feature type="domain" description="Arrestin C-terminal-like" evidence="3">
    <location>
        <begin position="42"/>
        <end position="222"/>
    </location>
</feature>
<feature type="region of interest" description="Disordered" evidence="2">
    <location>
        <begin position="377"/>
        <end position="411"/>
    </location>
</feature>
<gene>
    <name evidence="4" type="ORF">MSPICULIGERA_LOCUS19593</name>
</gene>
<dbReference type="Gene3D" id="2.60.40.640">
    <property type="match status" value="2"/>
</dbReference>
<reference evidence="4" key="1">
    <citation type="submission" date="2023-06" db="EMBL/GenBank/DDBJ databases">
        <authorList>
            <person name="Delattre M."/>
        </authorList>
    </citation>
    <scope>NUCLEOTIDE SEQUENCE</scope>
    <source>
        <strain evidence="4">AF72</strain>
    </source>
</reference>
<dbReference type="SUPFAM" id="SSF81296">
    <property type="entry name" value="E set domains"/>
    <property type="match status" value="2"/>
</dbReference>
<evidence type="ECO:0000259" key="3">
    <source>
        <dbReference type="SMART" id="SM01017"/>
    </source>
</evidence>
<dbReference type="PANTHER" id="PTHR11188">
    <property type="entry name" value="ARRESTIN DOMAIN CONTAINING PROTEIN"/>
    <property type="match status" value="1"/>
</dbReference>
<protein>
    <recommendedName>
        <fullName evidence="3">Arrestin C-terminal-like domain-containing protein</fullName>
    </recommendedName>
</protein>
<evidence type="ECO:0000256" key="2">
    <source>
        <dbReference type="SAM" id="MobiDB-lite"/>
    </source>
</evidence>
<evidence type="ECO:0000256" key="1">
    <source>
        <dbReference type="ARBA" id="ARBA00005298"/>
    </source>
</evidence>
<dbReference type="InterPro" id="IPR014756">
    <property type="entry name" value="Ig_E-set"/>
</dbReference>
<dbReference type="Proteomes" id="UP001177023">
    <property type="component" value="Unassembled WGS sequence"/>
</dbReference>
<dbReference type="PANTHER" id="PTHR11188:SF176">
    <property type="entry name" value="ARRESTIN DOMAIN-CONTAINING PROTEIN 1"/>
    <property type="match status" value="1"/>
</dbReference>
<comment type="caution">
    <text evidence="4">The sequence shown here is derived from an EMBL/GenBank/DDBJ whole genome shotgun (WGS) entry which is preliminary data.</text>
</comment>
<feature type="domain" description="Arrestin C-terminal-like" evidence="3">
    <location>
        <begin position="241"/>
        <end position="379"/>
    </location>
</feature>
<dbReference type="InterPro" id="IPR050357">
    <property type="entry name" value="Arrestin_domain-protein"/>
</dbReference>
<dbReference type="GO" id="GO:0015031">
    <property type="term" value="P:protein transport"/>
    <property type="evidence" value="ECO:0007669"/>
    <property type="project" value="TreeGrafter"/>
</dbReference>